<dbReference type="EMBL" id="CP021106">
    <property type="protein sequence ID" value="ARO88661.1"/>
    <property type="molecule type" value="Genomic_DNA"/>
</dbReference>
<sequence length="88" mass="9995">MTDDLVEQIAAAVADRLNPRDGLWSAKTIAAYMDIEGKNPGRQVLERFAPHPGFPKAIRVPVAGGGRGHPRWKESEIRKWWERYKDVN</sequence>
<evidence type="ECO:0000313" key="1">
    <source>
        <dbReference type="EMBL" id="ARO88661.1"/>
    </source>
</evidence>
<organism evidence="1 2">
    <name type="scientific">Nitrosospira lacus</name>
    <dbReference type="NCBI Taxonomy" id="1288494"/>
    <lineage>
        <taxon>Bacteria</taxon>
        <taxon>Pseudomonadati</taxon>
        <taxon>Pseudomonadota</taxon>
        <taxon>Betaproteobacteria</taxon>
        <taxon>Nitrosomonadales</taxon>
        <taxon>Nitrosomonadaceae</taxon>
        <taxon>Nitrosospira</taxon>
    </lineage>
</organism>
<keyword evidence="2" id="KW-1185">Reference proteome</keyword>
<protein>
    <submittedName>
        <fullName evidence="1">Uncharacterized protein</fullName>
    </submittedName>
</protein>
<name>A0A1W6SS90_9PROT</name>
<dbReference type="Proteomes" id="UP000012179">
    <property type="component" value="Chromosome"/>
</dbReference>
<dbReference type="AlphaFoldDB" id="A0A1W6SS90"/>
<accession>A0A1W6SS90</accession>
<dbReference type="KEGG" id="nlc:EBAPG3_013270"/>
<gene>
    <name evidence="1" type="ORF">EBAPG3_013270</name>
</gene>
<reference evidence="1 2" key="1">
    <citation type="journal article" date="2015" name="Int. J. Syst. Evol. Microbiol.">
        <title>Nitrosospira lacus sp. nov., a psychrotolerant, ammonia-oxidizing bacterium from sandy lake sediment.</title>
        <authorList>
            <person name="Urakawa H."/>
            <person name="Garcia J.C."/>
            <person name="Nielsen J.L."/>
            <person name="Le V.Q."/>
            <person name="Kozlowski J.A."/>
            <person name="Stein L.Y."/>
            <person name="Lim C.K."/>
            <person name="Pommerening-Roser A."/>
            <person name="Martens-Habbena W."/>
            <person name="Stahl D.A."/>
            <person name="Klotz M.G."/>
        </authorList>
    </citation>
    <scope>NUCLEOTIDE SEQUENCE [LARGE SCALE GENOMIC DNA]</scope>
    <source>
        <strain evidence="1 2">APG3</strain>
    </source>
</reference>
<evidence type="ECO:0000313" key="2">
    <source>
        <dbReference type="Proteomes" id="UP000012179"/>
    </source>
</evidence>
<proteinExistence type="predicted"/>